<dbReference type="Proteomes" id="UP001150062">
    <property type="component" value="Unassembled WGS sequence"/>
</dbReference>
<reference evidence="1" key="1">
    <citation type="submission" date="2022-08" db="EMBL/GenBank/DDBJ databases">
        <title>Novel sulfate-reducing endosymbionts in the free-living metamonad Anaeramoeba.</title>
        <authorList>
            <person name="Jerlstrom-Hultqvist J."/>
            <person name="Cepicka I."/>
            <person name="Gallot-Lavallee L."/>
            <person name="Salas-Leiva D."/>
            <person name="Curtis B.A."/>
            <person name="Zahonova K."/>
            <person name="Pipaliya S."/>
            <person name="Dacks J."/>
            <person name="Roger A.J."/>
        </authorList>
    </citation>
    <scope>NUCLEOTIDE SEQUENCE</scope>
    <source>
        <strain evidence="1">Schooner1</strain>
    </source>
</reference>
<keyword evidence="2" id="KW-1185">Reference proteome</keyword>
<organism evidence="1 2">
    <name type="scientific">Anaeramoeba flamelloides</name>
    <dbReference type="NCBI Taxonomy" id="1746091"/>
    <lineage>
        <taxon>Eukaryota</taxon>
        <taxon>Metamonada</taxon>
        <taxon>Anaeramoebidae</taxon>
        <taxon>Anaeramoeba</taxon>
    </lineage>
</organism>
<evidence type="ECO:0000313" key="2">
    <source>
        <dbReference type="Proteomes" id="UP001150062"/>
    </source>
</evidence>
<sequence length="82" mass="9606">MRAKHQVGGRGNILELPSSKLGEAYQPARKRIFTPTIKKQRQGSRTEVDIAQFFEKLKMRAVLRNYTSLRFTKLALLFYLRH</sequence>
<comment type="caution">
    <text evidence="1">The sequence shown here is derived from an EMBL/GenBank/DDBJ whole genome shotgun (WGS) entry which is preliminary data.</text>
</comment>
<name>A0ABQ8XE39_9EUKA</name>
<proteinExistence type="predicted"/>
<gene>
    <name evidence="1" type="ORF">M0813_07804</name>
</gene>
<dbReference type="EMBL" id="JAOAOG010000320">
    <property type="protein sequence ID" value="KAJ6229574.1"/>
    <property type="molecule type" value="Genomic_DNA"/>
</dbReference>
<evidence type="ECO:0000313" key="1">
    <source>
        <dbReference type="EMBL" id="KAJ6229574.1"/>
    </source>
</evidence>
<accession>A0ABQ8XE39</accession>
<protein>
    <submittedName>
        <fullName evidence="1">Uncharacterized protein</fullName>
    </submittedName>
</protein>